<evidence type="ECO:0000256" key="1">
    <source>
        <dbReference type="ARBA" id="ARBA00001966"/>
    </source>
</evidence>
<protein>
    <recommendedName>
        <fullName evidence="7">Radical SAM protein</fullName>
    </recommendedName>
</protein>
<dbReference type="InterPro" id="IPR050377">
    <property type="entry name" value="Radical_SAM_PqqE_MftC-like"/>
</dbReference>
<evidence type="ECO:0000313" key="5">
    <source>
        <dbReference type="EMBL" id="BBL69914.1"/>
    </source>
</evidence>
<feature type="domain" description="4Fe4S-binding SPASM" evidence="4">
    <location>
        <begin position="233"/>
        <end position="299"/>
    </location>
</feature>
<dbReference type="AlphaFoldDB" id="A0A8D5AIN1"/>
<keyword evidence="2" id="KW-0408">Iron</keyword>
<keyword evidence="2" id="KW-0479">Metal-binding</keyword>
<organism evidence="5 6">
    <name type="scientific">Methylogaea oryzae</name>
    <dbReference type="NCBI Taxonomy" id="1295382"/>
    <lineage>
        <taxon>Bacteria</taxon>
        <taxon>Pseudomonadati</taxon>
        <taxon>Pseudomonadota</taxon>
        <taxon>Gammaproteobacteria</taxon>
        <taxon>Methylococcales</taxon>
        <taxon>Methylococcaceae</taxon>
        <taxon>Methylogaea</taxon>
    </lineage>
</organism>
<evidence type="ECO:0000256" key="2">
    <source>
        <dbReference type="ARBA" id="ARBA00022485"/>
    </source>
</evidence>
<dbReference type="SFLD" id="SFLDG01067">
    <property type="entry name" value="SPASM/twitch_domain_containing"/>
    <property type="match status" value="1"/>
</dbReference>
<dbReference type="CDD" id="cd21109">
    <property type="entry name" value="SPASM"/>
    <property type="match status" value="1"/>
</dbReference>
<feature type="domain" description="Radical SAM core" evidence="3">
    <location>
        <begin position="32"/>
        <end position="166"/>
    </location>
</feature>
<evidence type="ECO:0008006" key="7">
    <source>
        <dbReference type="Google" id="ProtNLM"/>
    </source>
</evidence>
<dbReference type="PANTHER" id="PTHR11228">
    <property type="entry name" value="RADICAL SAM DOMAIN PROTEIN"/>
    <property type="match status" value="1"/>
</dbReference>
<reference evidence="5" key="1">
    <citation type="submission" date="2019-06" db="EMBL/GenBank/DDBJ databases">
        <title>Complete genome sequence of Methylogaea oryzae strain JCM16910.</title>
        <authorList>
            <person name="Asakawa S."/>
        </authorList>
    </citation>
    <scope>NUCLEOTIDE SEQUENCE</scope>
    <source>
        <strain evidence="5">E10</strain>
    </source>
</reference>
<dbReference type="SFLD" id="SFLDG01387">
    <property type="entry name" value="BtrN-like_SPASM_domain_contain"/>
    <property type="match status" value="1"/>
</dbReference>
<gene>
    <name evidence="5" type="ORF">MoryE10_05200</name>
</gene>
<keyword evidence="2" id="KW-0004">4Fe-4S</keyword>
<dbReference type="Pfam" id="PF04055">
    <property type="entry name" value="Radical_SAM"/>
    <property type="match status" value="1"/>
</dbReference>
<dbReference type="GO" id="GO:0003824">
    <property type="term" value="F:catalytic activity"/>
    <property type="evidence" value="ECO:0007669"/>
    <property type="project" value="InterPro"/>
</dbReference>
<dbReference type="PANTHER" id="PTHR11228:SF7">
    <property type="entry name" value="PQQA PEPTIDE CYCLASE"/>
    <property type="match status" value="1"/>
</dbReference>
<evidence type="ECO:0000259" key="4">
    <source>
        <dbReference type="Pfam" id="PF13186"/>
    </source>
</evidence>
<keyword evidence="6" id="KW-1185">Reference proteome</keyword>
<dbReference type="InterPro" id="IPR034391">
    <property type="entry name" value="AdoMet-like_SPASM_containing"/>
</dbReference>
<dbReference type="EMBL" id="AP019782">
    <property type="protein sequence ID" value="BBL69914.1"/>
    <property type="molecule type" value="Genomic_DNA"/>
</dbReference>
<dbReference type="CDD" id="cd01335">
    <property type="entry name" value="Radical_SAM"/>
    <property type="match status" value="1"/>
</dbReference>
<dbReference type="KEGG" id="moz:MoryE10_05200"/>
<dbReference type="GO" id="GO:0051536">
    <property type="term" value="F:iron-sulfur cluster binding"/>
    <property type="evidence" value="ECO:0007669"/>
    <property type="project" value="InterPro"/>
</dbReference>
<dbReference type="Pfam" id="PF13186">
    <property type="entry name" value="SPASM"/>
    <property type="match status" value="1"/>
</dbReference>
<dbReference type="InterPro" id="IPR023885">
    <property type="entry name" value="4Fe4S-binding_SPASM_dom"/>
</dbReference>
<dbReference type="InterPro" id="IPR007197">
    <property type="entry name" value="rSAM"/>
</dbReference>
<evidence type="ECO:0000259" key="3">
    <source>
        <dbReference type="Pfam" id="PF04055"/>
    </source>
</evidence>
<proteinExistence type="predicted"/>
<name>A0A8D5AIN1_9GAMM</name>
<accession>A0A8D5AIN1</accession>
<evidence type="ECO:0000313" key="6">
    <source>
        <dbReference type="Proteomes" id="UP000824988"/>
    </source>
</evidence>
<comment type="cofactor">
    <cofactor evidence="1">
        <name>[4Fe-4S] cluster</name>
        <dbReference type="ChEBI" id="CHEBI:49883"/>
    </cofactor>
</comment>
<dbReference type="RefSeq" id="WP_221048110.1">
    <property type="nucleotide sequence ID" value="NZ_AP019782.1"/>
</dbReference>
<dbReference type="Proteomes" id="UP000824988">
    <property type="component" value="Chromosome"/>
</dbReference>
<dbReference type="SFLD" id="SFLDS00029">
    <property type="entry name" value="Radical_SAM"/>
    <property type="match status" value="1"/>
</dbReference>
<keyword evidence="2" id="KW-0411">Iron-sulfur</keyword>
<sequence>MIMRAETEAKLLGIEAKLEEHPFPPQLVIENTSSCDQQCIHCSHKELQRPKRHMSRALWNKIVEEVGRESPSTEIWPTFYGEALVMGEEIWDRIDYAAQAGCANLVLNSNGGLLLRGDHIDRILNSPLKRFIISVDGYSKAVYEKVRYLGEWERTYGGIEELLRRKAASNKDYPLIICQFSLMEENEHEVEEFRKYWQERGAEVKVRPKLEWTATGSIRSEHIDHETSFRIACPWGNNTMAIHQDGSVVACAVDYEGMLKVGNAGEFSVKELWARLGEQLRRPHREHRWQDIPAVCKGCRDWQTAGAEYEKSDTPGGRPFWYNSELTDFKVKPLKSSAS</sequence>